<dbReference type="CDD" id="cd18032">
    <property type="entry name" value="DEXHc_RE_I_III_res"/>
    <property type="match status" value="1"/>
</dbReference>
<dbReference type="PROSITE" id="PS51192">
    <property type="entry name" value="HELICASE_ATP_BIND_1"/>
    <property type="match status" value="1"/>
</dbReference>
<dbReference type="SMART" id="SM00487">
    <property type="entry name" value="DEXDc"/>
    <property type="match status" value="1"/>
</dbReference>
<dbReference type="InterPro" id="IPR027417">
    <property type="entry name" value="P-loop_NTPase"/>
</dbReference>
<dbReference type="PATRIC" id="fig|1261.5.peg.797"/>
<dbReference type="PANTHER" id="PTHR47396:SF1">
    <property type="entry name" value="ATP-DEPENDENT HELICASE IRC3-RELATED"/>
    <property type="match status" value="1"/>
</dbReference>
<dbReference type="PROSITE" id="PS51194">
    <property type="entry name" value="HELICASE_CTER"/>
    <property type="match status" value="1"/>
</dbReference>
<keyword evidence="3" id="KW-0067">ATP-binding</keyword>
<evidence type="ECO:0000313" key="3">
    <source>
        <dbReference type="EMBL" id="KXI13315.1"/>
    </source>
</evidence>
<dbReference type="InterPro" id="IPR001650">
    <property type="entry name" value="Helicase_C-like"/>
</dbReference>
<dbReference type="RefSeq" id="WP_061101750.1">
    <property type="nucleotide sequence ID" value="NZ_CAXUJS010000003.1"/>
</dbReference>
<accession>A0A135YV78</accession>
<dbReference type="CDD" id="cd18799">
    <property type="entry name" value="SF2_C_EcoAI-like"/>
    <property type="match status" value="1"/>
</dbReference>
<dbReference type="Pfam" id="PF13091">
    <property type="entry name" value="PLDc_2"/>
    <property type="match status" value="1"/>
</dbReference>
<dbReference type="InterPro" id="IPR014001">
    <property type="entry name" value="Helicase_ATP-bd"/>
</dbReference>
<dbReference type="EMBL" id="LSQZ01000025">
    <property type="protein sequence ID" value="KXI13315.1"/>
    <property type="molecule type" value="Genomic_DNA"/>
</dbReference>
<dbReference type="InterPro" id="IPR006935">
    <property type="entry name" value="Helicase/UvrB_N"/>
</dbReference>
<dbReference type="SUPFAM" id="SSF56024">
    <property type="entry name" value="Phospholipase D/nuclease"/>
    <property type="match status" value="1"/>
</dbReference>
<feature type="domain" description="Helicase ATP-binding" evidence="1">
    <location>
        <begin position="243"/>
        <end position="395"/>
    </location>
</feature>
<dbReference type="Pfam" id="PF26350">
    <property type="entry name" value="DUF8090"/>
    <property type="match status" value="1"/>
</dbReference>
<dbReference type="eggNOG" id="COG1061">
    <property type="taxonomic scope" value="Bacteria"/>
</dbReference>
<dbReference type="CDD" id="cd09204">
    <property type="entry name" value="PLDc_N_DEXD_b2"/>
    <property type="match status" value="1"/>
</dbReference>
<keyword evidence="3" id="KW-0347">Helicase</keyword>
<dbReference type="STRING" id="1261.HMPREF3195_00791"/>
<dbReference type="GO" id="GO:0016787">
    <property type="term" value="F:hydrolase activity"/>
    <property type="evidence" value="ECO:0007669"/>
    <property type="project" value="InterPro"/>
</dbReference>
<dbReference type="GO" id="GO:0005524">
    <property type="term" value="F:ATP binding"/>
    <property type="evidence" value="ECO:0007669"/>
    <property type="project" value="InterPro"/>
</dbReference>
<dbReference type="SUPFAM" id="SSF52540">
    <property type="entry name" value="P-loop containing nucleoside triphosphate hydrolases"/>
    <property type="match status" value="1"/>
</dbReference>
<evidence type="ECO:0000259" key="1">
    <source>
        <dbReference type="PROSITE" id="PS51192"/>
    </source>
</evidence>
<dbReference type="REBASE" id="170134">
    <property type="entry name" value="Pan8628AORF791P"/>
</dbReference>
<dbReference type="AlphaFoldDB" id="A0A135YV78"/>
<dbReference type="InterPro" id="IPR021835">
    <property type="entry name" value="DUF3427"/>
</dbReference>
<protein>
    <submittedName>
        <fullName evidence="3">Helicase protein</fullName>
    </submittedName>
</protein>
<dbReference type="InterPro" id="IPR058403">
    <property type="entry name" value="DUF8090"/>
</dbReference>
<name>A0A135YV78_9FIRM</name>
<dbReference type="Gene3D" id="3.40.50.300">
    <property type="entry name" value="P-loop containing nucleotide triphosphate hydrolases"/>
    <property type="match status" value="2"/>
</dbReference>
<keyword evidence="3" id="KW-0547">Nucleotide-binding</keyword>
<keyword evidence="3" id="KW-0378">Hydrolase</keyword>
<evidence type="ECO:0000259" key="2">
    <source>
        <dbReference type="PROSITE" id="PS51194"/>
    </source>
</evidence>
<reference evidence="3 4" key="1">
    <citation type="submission" date="2016-02" db="EMBL/GenBank/DDBJ databases">
        <authorList>
            <person name="Wen L."/>
            <person name="He K."/>
            <person name="Yang H."/>
        </authorList>
    </citation>
    <scope>NUCLEOTIDE SEQUENCE [LARGE SCALE GENOMIC DNA]</scope>
    <source>
        <strain evidence="3 4">MJR8628A</strain>
    </source>
</reference>
<dbReference type="InterPro" id="IPR050742">
    <property type="entry name" value="Helicase_Restrict-Modif_Enz"/>
</dbReference>
<comment type="caution">
    <text evidence="3">The sequence shown here is derived from an EMBL/GenBank/DDBJ whole genome shotgun (WGS) entry which is preliminary data.</text>
</comment>
<dbReference type="eggNOG" id="COG3886">
    <property type="taxonomic scope" value="Bacteria"/>
</dbReference>
<dbReference type="Pfam" id="PF11907">
    <property type="entry name" value="DUF3427"/>
    <property type="match status" value="1"/>
</dbReference>
<feature type="domain" description="Helicase C-terminal" evidence="2">
    <location>
        <begin position="472"/>
        <end position="639"/>
    </location>
</feature>
<dbReference type="SMART" id="SM00490">
    <property type="entry name" value="HELICc"/>
    <property type="match status" value="1"/>
</dbReference>
<evidence type="ECO:0000313" key="4">
    <source>
        <dbReference type="Proteomes" id="UP000070326"/>
    </source>
</evidence>
<gene>
    <name evidence="3" type="ORF">HMPREF3195_00791</name>
</gene>
<dbReference type="GO" id="GO:0003677">
    <property type="term" value="F:DNA binding"/>
    <property type="evidence" value="ECO:0007669"/>
    <property type="project" value="InterPro"/>
</dbReference>
<dbReference type="GO" id="GO:0005829">
    <property type="term" value="C:cytosol"/>
    <property type="evidence" value="ECO:0007669"/>
    <property type="project" value="TreeGrafter"/>
</dbReference>
<organism evidence="3 4">
    <name type="scientific">Peptostreptococcus anaerobius</name>
    <dbReference type="NCBI Taxonomy" id="1261"/>
    <lineage>
        <taxon>Bacteria</taxon>
        <taxon>Bacillati</taxon>
        <taxon>Bacillota</taxon>
        <taxon>Clostridia</taxon>
        <taxon>Peptostreptococcales</taxon>
        <taxon>Peptostreptococcaceae</taxon>
        <taxon>Peptostreptococcus</taxon>
    </lineage>
</organism>
<dbReference type="Proteomes" id="UP000070326">
    <property type="component" value="Unassembled WGS sequence"/>
</dbReference>
<dbReference type="GO" id="GO:0004386">
    <property type="term" value="F:helicase activity"/>
    <property type="evidence" value="ECO:0007669"/>
    <property type="project" value="UniProtKB-KW"/>
</dbReference>
<proteinExistence type="predicted"/>
<sequence>MNTDKLQSLKASMEVSFVDSHAICSEKYNSQYKSDLIYNDYKTGSKVLCSIIDELNECDEFLFSVAFITMSGITPLLQVLKDLENRGVKGKIITTDYLDFSEPRALEKLSEFKNIELKIYCSHDSNIGFHTKGYIFKNDQMYRIIVGSANMTQNAMTKNKEWNSSIKSNIDGQYTQTVLSEFYSLWNDENSFACDQVIEKYRLKYNLIKKQKKIAREKEIPSLSDYKLYPNSMQLDFINNIKELVLQNEKRALLISATGTGKTYASAFALRELNPKRILFIVHREQIAKQAMETYKRVFSHTKTMGILSGNEKCMGEDFIFSTMQTMSKEYIHSQFSKDEFDIIVIDEVHRAGAASYEKIMEYFTPNTLWLGMTASPDRGDGYDIYKLFDNNIAHEIRLQEALEEDLLCPFHYFGITDIEVEDGITSSVQETRSNIIDSDFKSGLVLAAEGRSIYSTKENDKSDLKKFANLVYDKKLEYIVEKIEFFGYSGDRVKGLVFCSSKEEARLLSDGFNKRGYKTVALTGEDIIDYRLECIDRLVGNNSYDYLDYIFTVDIFNEGVDIPEVNQVVMLRPTESSIIFIQQLGRGLRKSEGKEYVVIIDFIGNYTTNFLIPIALFGDRTFNKDNIRKYMRQGNKLLPGCSTISFDEISKERIYRSIDNANFSEIKKIKESYIQLKNKLGKIPAMMDFEKYGSMDIQCIIDNKSLGSYYGFLKKYEKEYMYRFNKDKELMIKFISDKFVNGKRIHELFIIKDILNGEDSLLERLKITLSERGIGFDSNTKLNIYNILTDNFATGSNKKTYQGCKILASKDYKYEDYDYEVSESFEKMLEDNEFRRIITELVDYGIYKNENYYRPKYEDTNFKLYSKYTYSDVCRLLEWDKDEVALNIGGYKYDKKTKTYPVFINYNKSDDISDTINYEDRFESNIRLIAISKSGRTKDSEDVQNALKSVERGIKMHLFVRKNKDDKTSKEFYYLGKIRALGIEKEFVMPNTNKTAVEIIYKLNTPVRNDIYDYITK</sequence>
<dbReference type="Gene3D" id="3.30.870.10">
    <property type="entry name" value="Endonuclease Chain A"/>
    <property type="match status" value="1"/>
</dbReference>
<dbReference type="Pfam" id="PF00271">
    <property type="entry name" value="Helicase_C"/>
    <property type="match status" value="1"/>
</dbReference>
<dbReference type="Pfam" id="PF04851">
    <property type="entry name" value="ResIII"/>
    <property type="match status" value="1"/>
</dbReference>
<dbReference type="InterPro" id="IPR025202">
    <property type="entry name" value="PLD-like_dom"/>
</dbReference>
<dbReference type="PANTHER" id="PTHR47396">
    <property type="entry name" value="TYPE I RESTRICTION ENZYME ECOKI R PROTEIN"/>
    <property type="match status" value="1"/>
</dbReference>